<evidence type="ECO:0000313" key="5">
    <source>
        <dbReference type="Proteomes" id="UP000011532"/>
    </source>
</evidence>
<dbReference type="EMBL" id="AOHU01000013">
    <property type="protein sequence ID" value="ELY39043.1"/>
    <property type="molecule type" value="Genomic_DNA"/>
</dbReference>
<reference evidence="5" key="1">
    <citation type="submission" date="2012-11" db="EMBL/GenBank/DDBJ databases">
        <authorList>
            <person name="Becker E.A."/>
            <person name="Seitzer P."/>
            <person name="Tritt A."/>
            <person name="Larsen D."/>
            <person name="Yao A."/>
            <person name="Wu D."/>
            <person name="Darling A."/>
            <person name="Eisen J.A."/>
            <person name="Facciotti M.T."/>
        </authorList>
    </citation>
    <scope>NUCLEOTIDE SEQUENCE [LARGE SCALE GENOMIC DNA]</scope>
    <source>
        <strain evidence="5">ATCC 29605 / DSM 3757 / JCM 8879 / NBRC 14742 / NCIMB 2012 / VKM B-1768 / DS2</strain>
    </source>
</reference>
<evidence type="ECO:0000259" key="3">
    <source>
        <dbReference type="Pfam" id="PF07282"/>
    </source>
</evidence>
<evidence type="ECO:0000256" key="1">
    <source>
        <dbReference type="ARBA" id="ARBA00023125"/>
    </source>
</evidence>
<dbReference type="InterPro" id="IPR010095">
    <property type="entry name" value="Cas12f1-like_TNB"/>
</dbReference>
<keyword evidence="1" id="KW-0238">DNA-binding</keyword>
<organism evidence="4 5">
    <name type="scientific">Haloferax volcanii (strain ATCC 29605 / DSM 3757 / JCM 8879 / NBRC 14742 / NCIMB 2012 / VKM B-1768 / DS2)</name>
    <name type="common">Halobacterium volcanii</name>
    <dbReference type="NCBI Taxonomy" id="309800"/>
    <lineage>
        <taxon>Archaea</taxon>
        <taxon>Methanobacteriati</taxon>
        <taxon>Methanobacteriota</taxon>
        <taxon>Stenosarchaea group</taxon>
        <taxon>Halobacteria</taxon>
        <taxon>Halobacteriales</taxon>
        <taxon>Haloferacaceae</taxon>
        <taxon>Haloferax</taxon>
    </lineage>
</organism>
<name>L9VS31_HALVD</name>
<evidence type="ECO:0000256" key="2">
    <source>
        <dbReference type="SAM" id="MobiDB-lite"/>
    </source>
</evidence>
<gene>
    <name evidence="4" type="ORF">C498_00065</name>
</gene>
<evidence type="ECO:0000313" key="4">
    <source>
        <dbReference type="EMBL" id="ELY39043.1"/>
    </source>
</evidence>
<comment type="caution">
    <text evidence="4">The sequence shown here is derived from an EMBL/GenBank/DDBJ whole genome shotgun (WGS) entry which is preliminary data.</text>
</comment>
<accession>L9VS31</accession>
<proteinExistence type="predicted"/>
<sequence length="108" mass="11575">MAGGECGCSYQSVTDRPIWVREHSCPACGHEEGRDLNAAKNILSRGRKRLGAGRSESTSSESPCDSDVRTRSLLSSAPVQTALPTITPSRVDAKHVCRGSLDRLSDFA</sequence>
<feature type="compositionally biased region" description="Polar residues" evidence="2">
    <location>
        <begin position="72"/>
        <end position="81"/>
    </location>
</feature>
<feature type="region of interest" description="Disordered" evidence="2">
    <location>
        <begin position="47"/>
        <end position="81"/>
    </location>
</feature>
<dbReference type="AlphaFoldDB" id="L9VS31"/>
<protein>
    <submittedName>
        <fullName evidence="4">IS1341-type transposase</fullName>
    </submittedName>
</protein>
<feature type="domain" description="Cas12f1-like TNB" evidence="3">
    <location>
        <begin position="6"/>
        <end position="42"/>
    </location>
</feature>
<dbReference type="Proteomes" id="UP000011532">
    <property type="component" value="Unassembled WGS sequence"/>
</dbReference>
<reference evidence="4 5" key="2">
    <citation type="journal article" date="2014" name="PLoS Genet.">
        <title>Phylogenetically driven sequencing of extremely halophilic archaea reveals strategies for static and dynamic osmo-response.</title>
        <authorList>
            <person name="Becker E.A."/>
            <person name="Seitzer P.M."/>
            <person name="Tritt A."/>
            <person name="Larsen D."/>
            <person name="Krusor M."/>
            <person name="Yao A.I."/>
            <person name="Wu D."/>
            <person name="Madern D."/>
            <person name="Eisen J.A."/>
            <person name="Darling A.E."/>
            <person name="Facciotti M.T."/>
        </authorList>
    </citation>
    <scope>NUCLEOTIDE SEQUENCE [LARGE SCALE GENOMIC DNA]</scope>
    <source>
        <strain evidence="5">ATCC 29605 / DSM 3757 / JCM 8879 / NBRC 14742 / NCIMB 2012 / VKM B-1768 / DS2</strain>
    </source>
</reference>
<dbReference type="Pfam" id="PF07282">
    <property type="entry name" value="Cas12f1-like_TNB"/>
    <property type="match status" value="1"/>
</dbReference>
<dbReference type="GO" id="GO:0003677">
    <property type="term" value="F:DNA binding"/>
    <property type="evidence" value="ECO:0007669"/>
    <property type="project" value="UniProtKB-KW"/>
</dbReference>